<evidence type="ECO:0000313" key="1">
    <source>
        <dbReference type="EMBL" id="GIY75942.1"/>
    </source>
</evidence>
<gene>
    <name evidence="1" type="ORF">CDAR_237061</name>
</gene>
<dbReference type="Proteomes" id="UP001054837">
    <property type="component" value="Unassembled WGS sequence"/>
</dbReference>
<evidence type="ECO:0008006" key="3">
    <source>
        <dbReference type="Google" id="ProtNLM"/>
    </source>
</evidence>
<dbReference type="EMBL" id="BPLQ01013935">
    <property type="protein sequence ID" value="GIY75942.1"/>
    <property type="molecule type" value="Genomic_DNA"/>
</dbReference>
<reference evidence="1 2" key="1">
    <citation type="submission" date="2021-06" db="EMBL/GenBank/DDBJ databases">
        <title>Caerostris darwini draft genome.</title>
        <authorList>
            <person name="Kono N."/>
            <person name="Arakawa K."/>
        </authorList>
    </citation>
    <scope>NUCLEOTIDE SEQUENCE [LARGE SCALE GENOMIC DNA]</scope>
</reference>
<organism evidence="1 2">
    <name type="scientific">Caerostris darwini</name>
    <dbReference type="NCBI Taxonomy" id="1538125"/>
    <lineage>
        <taxon>Eukaryota</taxon>
        <taxon>Metazoa</taxon>
        <taxon>Ecdysozoa</taxon>
        <taxon>Arthropoda</taxon>
        <taxon>Chelicerata</taxon>
        <taxon>Arachnida</taxon>
        <taxon>Araneae</taxon>
        <taxon>Araneomorphae</taxon>
        <taxon>Entelegynae</taxon>
        <taxon>Araneoidea</taxon>
        <taxon>Araneidae</taxon>
        <taxon>Caerostris</taxon>
    </lineage>
</organism>
<keyword evidence="2" id="KW-1185">Reference proteome</keyword>
<name>A0AAV4W016_9ARAC</name>
<dbReference type="AlphaFoldDB" id="A0AAV4W016"/>
<sequence>MRLEKSFTLLGQGYPCCLGKWEMLPFIRPGKKGEENSWHFCFCHCRGRHVRIQLIDAEKDFYTLFAANKLSFFYVWRNEWSVMRTIKVPAIIILREDVVNNLAIK</sequence>
<proteinExistence type="predicted"/>
<accession>A0AAV4W016</accession>
<evidence type="ECO:0000313" key="2">
    <source>
        <dbReference type="Proteomes" id="UP001054837"/>
    </source>
</evidence>
<protein>
    <recommendedName>
        <fullName evidence="3">LAGLIDADG homing endonuclease</fullName>
    </recommendedName>
</protein>
<comment type="caution">
    <text evidence="1">The sequence shown here is derived from an EMBL/GenBank/DDBJ whole genome shotgun (WGS) entry which is preliminary data.</text>
</comment>